<accession>A0A3M6VGG5</accession>
<keyword evidence="1" id="KW-0479">Metal-binding</keyword>
<gene>
    <name evidence="8" type="ORF">DD237_003390</name>
    <name evidence="7" type="ORF">DD238_002949</name>
</gene>
<dbReference type="VEuPathDB" id="FungiDB:DD237_003390"/>
<evidence type="ECO:0000259" key="6">
    <source>
        <dbReference type="PROSITE" id="PS50178"/>
    </source>
</evidence>
<dbReference type="Proteomes" id="UP000286097">
    <property type="component" value="Unassembled WGS sequence"/>
</dbReference>
<evidence type="ECO:0000313" key="9">
    <source>
        <dbReference type="Proteomes" id="UP000282087"/>
    </source>
</evidence>
<dbReference type="EMBL" id="QLLG01000216">
    <property type="protein sequence ID" value="RMX66088.1"/>
    <property type="molecule type" value="Genomic_DNA"/>
</dbReference>
<dbReference type="STRING" id="542832.A0A3M6VGG5"/>
<dbReference type="SMART" id="SM00064">
    <property type="entry name" value="FYVE"/>
    <property type="match status" value="1"/>
</dbReference>
<keyword evidence="3" id="KW-0862">Zinc</keyword>
<dbReference type="PROSITE" id="PS50178">
    <property type="entry name" value="ZF_FYVE"/>
    <property type="match status" value="1"/>
</dbReference>
<dbReference type="InterPro" id="IPR017455">
    <property type="entry name" value="Znf_FYVE-rel"/>
</dbReference>
<dbReference type="Pfam" id="PF01363">
    <property type="entry name" value="FYVE"/>
    <property type="match status" value="1"/>
</dbReference>
<dbReference type="PANTHER" id="PTHR13510:SF44">
    <property type="entry name" value="RABENOSYN-5"/>
    <property type="match status" value="1"/>
</dbReference>
<keyword evidence="2 4" id="KW-0863">Zinc-finger</keyword>
<evidence type="ECO:0000256" key="2">
    <source>
        <dbReference type="ARBA" id="ARBA00022771"/>
    </source>
</evidence>
<comment type="caution">
    <text evidence="7">The sequence shown here is derived from an EMBL/GenBank/DDBJ whole genome shotgun (WGS) entry which is preliminary data.</text>
</comment>
<reference evidence="9 10" key="1">
    <citation type="submission" date="2018-06" db="EMBL/GenBank/DDBJ databases">
        <title>Comparative genomics of downy mildews reveals potential adaptations to biotrophy.</title>
        <authorList>
            <person name="Fletcher K."/>
            <person name="Klosterman S.J."/>
            <person name="Derevnina L."/>
            <person name="Martin F."/>
            <person name="Koike S."/>
            <person name="Reyes Chin-Wo S."/>
            <person name="Mou B."/>
            <person name="Michelmore R."/>
        </authorList>
    </citation>
    <scope>NUCLEOTIDE SEQUENCE [LARGE SCALE GENOMIC DNA]</scope>
    <source>
        <strain evidence="8 10">R13</strain>
        <strain evidence="7 9">R14</strain>
    </source>
</reference>
<sequence>MNMTFSRVDAQAIARRNEIPKHSLPLRRGHFGRVRMTKEDVRKYIALAKDLLGDALNKAHADRQVGNIDYRTWKQLGSHAGFKRLTTTGDNSRDMHYRLQGHVRASLDDLMDVIYADSTAQVMKRRQVLYNDSLDAQTLCVLKERNAENMHEHISIRWEAINLSNNSPIYQRDMCFLEFTGVATDIDGLPVGFMIKQALERNECVSLKESHGLARHDFTEVMLLRAKDNASHTEIILDGAIRHPQNLPGWLVHSFLENMATCLSKLPIIVQEKLLARLPVIKDWQFVPHSTRKNCHVCASKFGMLSKKISCRSCGEVACKSCIVTRTVGEKTKFCTKCILMVSSQSESIVQSECGSASYITSSSSERSRSDRKSQVSSPSMHSKTEAMTVPRMRVDMRLLDDAKAWRRNCSIASIASKTSSNSYYKNRCSGDTARYGLVDEEVIETLDTTQMTRSGRGLPPVLLSQCNRLAPTAETVEDSIAHQRHLLKKMLSQAKIYQQQQTRA</sequence>
<evidence type="ECO:0000256" key="1">
    <source>
        <dbReference type="ARBA" id="ARBA00022723"/>
    </source>
</evidence>
<evidence type="ECO:0000256" key="3">
    <source>
        <dbReference type="ARBA" id="ARBA00022833"/>
    </source>
</evidence>
<name>A0A3M6VGG5_9STRA</name>
<feature type="region of interest" description="Disordered" evidence="5">
    <location>
        <begin position="363"/>
        <end position="390"/>
    </location>
</feature>
<dbReference type="SUPFAM" id="SSF57903">
    <property type="entry name" value="FYVE/PHD zinc finger"/>
    <property type="match status" value="1"/>
</dbReference>
<proteinExistence type="predicted"/>
<evidence type="ECO:0000256" key="5">
    <source>
        <dbReference type="SAM" id="MobiDB-lite"/>
    </source>
</evidence>
<evidence type="ECO:0000313" key="7">
    <source>
        <dbReference type="EMBL" id="RMX66088.1"/>
    </source>
</evidence>
<dbReference type="InterPro" id="IPR013083">
    <property type="entry name" value="Znf_RING/FYVE/PHD"/>
</dbReference>
<evidence type="ECO:0000313" key="10">
    <source>
        <dbReference type="Proteomes" id="UP000286097"/>
    </source>
</evidence>
<feature type="domain" description="FYVE-type" evidence="6">
    <location>
        <begin position="289"/>
        <end position="343"/>
    </location>
</feature>
<dbReference type="InterPro" id="IPR052727">
    <property type="entry name" value="Rab4/Rab5_effector"/>
</dbReference>
<dbReference type="GO" id="GO:0008270">
    <property type="term" value="F:zinc ion binding"/>
    <property type="evidence" value="ECO:0007669"/>
    <property type="project" value="UniProtKB-KW"/>
</dbReference>
<protein>
    <recommendedName>
        <fullName evidence="6">FYVE-type domain-containing protein</fullName>
    </recommendedName>
</protein>
<dbReference type="AlphaFoldDB" id="A0A3M6VGG5"/>
<dbReference type="PANTHER" id="PTHR13510">
    <property type="entry name" value="FYVE-FINGER-CONTAINING RAB5 EFFECTOR PROTEIN RABENOSYN-5-RELATED"/>
    <property type="match status" value="1"/>
</dbReference>
<dbReference type="InterPro" id="IPR000306">
    <property type="entry name" value="Znf_FYVE"/>
</dbReference>
<dbReference type="Gene3D" id="3.30.40.10">
    <property type="entry name" value="Zinc/RING finger domain, C3HC4 (zinc finger)"/>
    <property type="match status" value="1"/>
</dbReference>
<evidence type="ECO:0000256" key="4">
    <source>
        <dbReference type="PROSITE-ProRule" id="PRU00091"/>
    </source>
</evidence>
<dbReference type="InterPro" id="IPR011011">
    <property type="entry name" value="Znf_FYVE_PHD"/>
</dbReference>
<keyword evidence="9" id="KW-1185">Reference proteome</keyword>
<organism evidence="7 9">
    <name type="scientific">Peronospora effusa</name>
    <dbReference type="NCBI Taxonomy" id="542832"/>
    <lineage>
        <taxon>Eukaryota</taxon>
        <taxon>Sar</taxon>
        <taxon>Stramenopiles</taxon>
        <taxon>Oomycota</taxon>
        <taxon>Peronosporomycetes</taxon>
        <taxon>Peronosporales</taxon>
        <taxon>Peronosporaceae</taxon>
        <taxon>Peronospora</taxon>
    </lineage>
</organism>
<evidence type="ECO:0000313" key="8">
    <source>
        <dbReference type="EMBL" id="RQM15763.1"/>
    </source>
</evidence>
<dbReference type="Proteomes" id="UP000282087">
    <property type="component" value="Unassembled WGS sequence"/>
</dbReference>
<dbReference type="EMBL" id="QKXF01000144">
    <property type="protein sequence ID" value="RQM15763.1"/>
    <property type="molecule type" value="Genomic_DNA"/>
</dbReference>